<dbReference type="InterPro" id="IPR036397">
    <property type="entry name" value="RNaseH_sf"/>
</dbReference>
<evidence type="ECO:0000313" key="2">
    <source>
        <dbReference type="Proteomes" id="UP001174136"/>
    </source>
</evidence>
<evidence type="ECO:0000313" key="1">
    <source>
        <dbReference type="EMBL" id="KAK0141188.1"/>
    </source>
</evidence>
<dbReference type="Proteomes" id="UP001174136">
    <property type="component" value="Unassembled WGS sequence"/>
</dbReference>
<sequence>MADQPLARLQLFQPPFFLTGVDCFGPYLVKIGRRQEKCWGLIFKCLTTRCIHLDLLNSLDADAFLLALRKFILRRGTPSDVLPDQGTKF</sequence>
<dbReference type="EMBL" id="JAOPHQ010003980">
    <property type="protein sequence ID" value="KAK0141188.1"/>
    <property type="molecule type" value="Genomic_DNA"/>
</dbReference>
<dbReference type="PANTHER" id="PTHR47331:SF5">
    <property type="entry name" value="RIBONUCLEASE H"/>
    <property type="match status" value="1"/>
</dbReference>
<keyword evidence="2" id="KW-1185">Reference proteome</keyword>
<proteinExistence type="predicted"/>
<protein>
    <recommendedName>
        <fullName evidence="3">Integrase catalytic domain-containing protein</fullName>
    </recommendedName>
</protein>
<dbReference type="AlphaFoldDB" id="A0AA47MIZ9"/>
<name>A0AA47MIZ9_MERPO</name>
<comment type="caution">
    <text evidence="1">The sequence shown here is derived from an EMBL/GenBank/DDBJ whole genome shotgun (WGS) entry which is preliminary data.</text>
</comment>
<reference evidence="1" key="1">
    <citation type="journal article" date="2023" name="Front. Mar. Sci.">
        <title>A new Merluccius polli reference genome to investigate the effects of global change in West African waters.</title>
        <authorList>
            <person name="Mateo J.L."/>
            <person name="Blanco-Fernandez C."/>
            <person name="Garcia-Vazquez E."/>
            <person name="Machado-Schiaffino G."/>
        </authorList>
    </citation>
    <scope>NUCLEOTIDE SEQUENCE</scope>
    <source>
        <strain evidence="1">C29</strain>
        <tissue evidence="1">Fin</tissue>
    </source>
</reference>
<accession>A0AA47MIZ9</accession>
<dbReference type="Gene3D" id="3.30.420.10">
    <property type="entry name" value="Ribonuclease H-like superfamily/Ribonuclease H"/>
    <property type="match status" value="1"/>
</dbReference>
<dbReference type="SUPFAM" id="SSF53098">
    <property type="entry name" value="Ribonuclease H-like"/>
    <property type="match status" value="1"/>
</dbReference>
<dbReference type="InterPro" id="IPR012337">
    <property type="entry name" value="RNaseH-like_sf"/>
</dbReference>
<dbReference type="GO" id="GO:0003676">
    <property type="term" value="F:nucleic acid binding"/>
    <property type="evidence" value="ECO:0007669"/>
    <property type="project" value="InterPro"/>
</dbReference>
<dbReference type="PANTHER" id="PTHR47331">
    <property type="entry name" value="PHD-TYPE DOMAIN-CONTAINING PROTEIN"/>
    <property type="match status" value="1"/>
</dbReference>
<gene>
    <name evidence="1" type="ORF">N1851_021781</name>
</gene>
<evidence type="ECO:0008006" key="3">
    <source>
        <dbReference type="Google" id="ProtNLM"/>
    </source>
</evidence>
<organism evidence="1 2">
    <name type="scientific">Merluccius polli</name>
    <name type="common">Benguela hake</name>
    <name type="synonym">Merluccius cadenati</name>
    <dbReference type="NCBI Taxonomy" id="89951"/>
    <lineage>
        <taxon>Eukaryota</taxon>
        <taxon>Metazoa</taxon>
        <taxon>Chordata</taxon>
        <taxon>Craniata</taxon>
        <taxon>Vertebrata</taxon>
        <taxon>Euteleostomi</taxon>
        <taxon>Actinopterygii</taxon>
        <taxon>Neopterygii</taxon>
        <taxon>Teleostei</taxon>
        <taxon>Neoteleostei</taxon>
        <taxon>Acanthomorphata</taxon>
        <taxon>Zeiogadaria</taxon>
        <taxon>Gadariae</taxon>
        <taxon>Gadiformes</taxon>
        <taxon>Gadoidei</taxon>
        <taxon>Merlucciidae</taxon>
        <taxon>Merluccius</taxon>
    </lineage>
</organism>